<comment type="caution">
    <text evidence="1">The sequence shown here is derived from an EMBL/GenBank/DDBJ whole genome shotgun (WGS) entry which is preliminary data.</text>
</comment>
<organism evidence="1 2">
    <name type="scientific">Sphingobium fontiphilum</name>
    <dbReference type="NCBI Taxonomy" id="944425"/>
    <lineage>
        <taxon>Bacteria</taxon>
        <taxon>Pseudomonadati</taxon>
        <taxon>Pseudomonadota</taxon>
        <taxon>Alphaproteobacteria</taxon>
        <taxon>Sphingomonadales</taxon>
        <taxon>Sphingomonadaceae</taxon>
        <taxon>Sphingobium</taxon>
    </lineage>
</organism>
<dbReference type="Proteomes" id="UP000552757">
    <property type="component" value="Unassembled WGS sequence"/>
</dbReference>
<protein>
    <submittedName>
        <fullName evidence="1">Capsular polysaccharide export protein</fullName>
    </submittedName>
</protein>
<name>A0A7W6GNS0_9SPHN</name>
<gene>
    <name evidence="1" type="ORF">GGR44_001265</name>
</gene>
<dbReference type="CDD" id="cd16441">
    <property type="entry name" value="beta_Kdo_transferase_KpsS"/>
    <property type="match status" value="1"/>
</dbReference>
<sequence length="433" mass="48648">MADTEPRRFLFLQGPHGPYFFMLGQALRERGHDTFRINLNGGDRHDWPGEATDYRHSFRNWPLFFDDYVVQHGITDLILYGDCRPYHASAHGMARLRGLRVHVMEEGYIRPDFMTLEADGVNGNSTLPTDPQWYLDQARALPDVETLATPISSDFRRRAQNTMRNGLASTMGRLRFPYYRTHRPDSFLIESFGWAGRLLMRKRDRAESGKAWDQVRDRPYFTLPLQLNSDYQIRVHSPFGDMRAALRFVIKSFASAAPDTVNLVVKRHPLDAGLIGWGRHTRKLAAQYGVADRVFYLSDWDIAEVVAHSLGVVTVNSTVGTLALNSGKPVTVLGHAVYKVPGIVYEGALDGFWRSPPAPDMRLYSAFRRVLEDRCLVRGGLLSDEGLAMLVANAVERLTGARGLARSAGEDGAPGGIFALSRRALGRQGDWDV</sequence>
<dbReference type="RefSeq" id="WP_183954600.1">
    <property type="nucleotide sequence ID" value="NZ_JACIEB010000002.1"/>
</dbReference>
<dbReference type="GO" id="GO:0015774">
    <property type="term" value="P:polysaccharide transport"/>
    <property type="evidence" value="ECO:0007669"/>
    <property type="project" value="InterPro"/>
</dbReference>
<proteinExistence type="predicted"/>
<dbReference type="AlphaFoldDB" id="A0A7W6GNS0"/>
<evidence type="ECO:0000313" key="2">
    <source>
        <dbReference type="Proteomes" id="UP000552757"/>
    </source>
</evidence>
<dbReference type="EMBL" id="JACIEB010000002">
    <property type="protein sequence ID" value="MBB3981618.1"/>
    <property type="molecule type" value="Genomic_DNA"/>
</dbReference>
<evidence type="ECO:0000313" key="1">
    <source>
        <dbReference type="EMBL" id="MBB3981618.1"/>
    </source>
</evidence>
<accession>A0A7W6GNS0</accession>
<dbReference type="InterPro" id="IPR007833">
    <property type="entry name" value="Capsule_polysaccharide_synth"/>
</dbReference>
<dbReference type="Pfam" id="PF05159">
    <property type="entry name" value="Capsule_synth"/>
    <property type="match status" value="1"/>
</dbReference>
<keyword evidence="2" id="KW-1185">Reference proteome</keyword>
<reference evidence="1 2" key="1">
    <citation type="submission" date="2020-08" db="EMBL/GenBank/DDBJ databases">
        <title>Genomic Encyclopedia of Type Strains, Phase IV (KMG-IV): sequencing the most valuable type-strain genomes for metagenomic binning, comparative biology and taxonomic classification.</title>
        <authorList>
            <person name="Goeker M."/>
        </authorList>
    </citation>
    <scope>NUCLEOTIDE SEQUENCE [LARGE SCALE GENOMIC DNA]</scope>
    <source>
        <strain evidence="1 2">DSM 29348</strain>
    </source>
</reference>
<dbReference type="GO" id="GO:0000271">
    <property type="term" value="P:polysaccharide biosynthetic process"/>
    <property type="evidence" value="ECO:0007669"/>
    <property type="project" value="InterPro"/>
</dbReference>